<dbReference type="Gramene" id="ONK70471">
    <property type="protein sequence ID" value="ONK70471"/>
    <property type="gene ID" value="A4U43_C05F34060"/>
</dbReference>
<proteinExistence type="inferred from homology"/>
<accession>A0A5P1F192</accession>
<feature type="repeat" description="PPR" evidence="3">
    <location>
        <begin position="421"/>
        <end position="455"/>
    </location>
</feature>
<feature type="repeat" description="PPR" evidence="3">
    <location>
        <begin position="250"/>
        <end position="284"/>
    </location>
</feature>
<dbReference type="InterPro" id="IPR011990">
    <property type="entry name" value="TPR-like_helical_dom_sf"/>
</dbReference>
<dbReference type="EMBL" id="CM007385">
    <property type="protein sequence ID" value="ONK70471.1"/>
    <property type="molecule type" value="Genomic_DNA"/>
</dbReference>
<dbReference type="OMA" id="SMIRPLC"/>
<dbReference type="OrthoDB" id="185373at2759"/>
<sequence length="507" mass="57833">MSLAVILNRVNTKTQLPLLLRSLLTSSSLHSLSSSDGPISSSDDPILPSLLNLITTSKTHPRPQNQALALLRSSPFEPTKGLVCSALWELRSDWESAVSVFKWARGSVEDWPEAWELMVWVLGNERRFDLAWGLVRRMHRKSLLTAETMVVLMGRYAAANEVSKAIKTFHAMEKFKIDADSATFYALLHALCKNKNVEEAEELLLLNRKFFPLETEGFNIILNGWCNIIVDLVEAKRVWREMSNCCIIPDGTSYSHMICCYSKVGNLIDSLRLYDQMKKRGWVPGLVIYNSLIYGLMRENCFKEARKTFDKILEAGLKPDIETYNSMIYPLCEARKVEEARDVFDDMIKNGIDPTIETYHAYAKVEDFEGTLELLKKMNEVGYGPDSYTFLLIFDKFFRLGESESALKIWSEMSTYNVFPDSSHYTKVVQGLVTQGWIPKAMEFYNEMKSKGLPGDPKLEKIFETFIASSKNHWGRGKDFIVKPCGQQNARGAKDVKIHEELGKMIF</sequence>
<feature type="repeat" description="PPR" evidence="3">
    <location>
        <begin position="285"/>
        <end position="319"/>
    </location>
</feature>
<dbReference type="PANTHER" id="PTHR47938">
    <property type="entry name" value="RESPIRATORY COMPLEX I CHAPERONE (CIA84), PUTATIVE (AFU_ORTHOLOGUE AFUA_2G06020)-RELATED"/>
    <property type="match status" value="1"/>
</dbReference>
<dbReference type="Pfam" id="PF13041">
    <property type="entry name" value="PPR_2"/>
    <property type="match status" value="1"/>
</dbReference>
<dbReference type="NCBIfam" id="TIGR00756">
    <property type="entry name" value="PPR"/>
    <property type="match status" value="5"/>
</dbReference>
<reference evidence="5" key="1">
    <citation type="journal article" date="2017" name="Nat. Commun.">
        <title>The asparagus genome sheds light on the origin and evolution of a young Y chromosome.</title>
        <authorList>
            <person name="Harkess A."/>
            <person name="Zhou J."/>
            <person name="Xu C."/>
            <person name="Bowers J.E."/>
            <person name="Van der Hulst R."/>
            <person name="Ayyampalayam S."/>
            <person name="Mercati F."/>
            <person name="Riccardi P."/>
            <person name="McKain M.R."/>
            <person name="Kakrana A."/>
            <person name="Tang H."/>
            <person name="Ray J."/>
            <person name="Groenendijk J."/>
            <person name="Arikit S."/>
            <person name="Mathioni S.M."/>
            <person name="Nakano M."/>
            <person name="Shan H."/>
            <person name="Telgmann-Rauber A."/>
            <person name="Kanno A."/>
            <person name="Yue Z."/>
            <person name="Chen H."/>
            <person name="Li W."/>
            <person name="Chen Y."/>
            <person name="Xu X."/>
            <person name="Zhang Y."/>
            <person name="Luo S."/>
            <person name="Chen H."/>
            <person name="Gao J."/>
            <person name="Mao Z."/>
            <person name="Pires J.C."/>
            <person name="Luo M."/>
            <person name="Kudrna D."/>
            <person name="Wing R.A."/>
            <person name="Meyers B.C."/>
            <person name="Yi K."/>
            <person name="Kong H."/>
            <person name="Lavrijsen P."/>
            <person name="Sunseri F."/>
            <person name="Falavigna A."/>
            <person name="Ye Y."/>
            <person name="Leebens-Mack J.H."/>
            <person name="Chen G."/>
        </authorList>
    </citation>
    <scope>NUCLEOTIDE SEQUENCE [LARGE SCALE GENOMIC DNA]</scope>
    <source>
        <strain evidence="5">cv. DH0086</strain>
    </source>
</reference>
<dbReference type="GO" id="GO:0003729">
    <property type="term" value="F:mRNA binding"/>
    <property type="evidence" value="ECO:0007669"/>
    <property type="project" value="TreeGrafter"/>
</dbReference>
<dbReference type="AlphaFoldDB" id="A0A5P1F192"/>
<comment type="similarity">
    <text evidence="1">Belongs to the PPR family. P subfamily.</text>
</comment>
<dbReference type="InterPro" id="IPR002885">
    <property type="entry name" value="PPR_rpt"/>
</dbReference>
<protein>
    <recommendedName>
        <fullName evidence="6">Pentacotripeptide-repeat region of PRORP domain-containing protein</fullName>
    </recommendedName>
</protein>
<dbReference type="Proteomes" id="UP000243459">
    <property type="component" value="Chromosome 5"/>
</dbReference>
<evidence type="ECO:0000256" key="2">
    <source>
        <dbReference type="ARBA" id="ARBA00022737"/>
    </source>
</evidence>
<gene>
    <name evidence="4" type="ORF">A4U43_C05F34060</name>
</gene>
<evidence type="ECO:0008006" key="6">
    <source>
        <dbReference type="Google" id="ProtNLM"/>
    </source>
</evidence>
<dbReference type="SUPFAM" id="SSF48452">
    <property type="entry name" value="TPR-like"/>
    <property type="match status" value="1"/>
</dbReference>
<feature type="repeat" description="PPR" evidence="3">
    <location>
        <begin position="386"/>
        <end position="420"/>
    </location>
</feature>
<evidence type="ECO:0000256" key="1">
    <source>
        <dbReference type="ARBA" id="ARBA00007626"/>
    </source>
</evidence>
<feature type="repeat" description="PPR" evidence="3">
    <location>
        <begin position="320"/>
        <end position="354"/>
    </location>
</feature>
<dbReference type="SUPFAM" id="SSF81901">
    <property type="entry name" value="HCP-like"/>
    <property type="match status" value="1"/>
</dbReference>
<evidence type="ECO:0000313" key="5">
    <source>
        <dbReference type="Proteomes" id="UP000243459"/>
    </source>
</evidence>
<dbReference type="PANTHER" id="PTHR47938:SF49">
    <property type="entry name" value="(WILD MALAYSIAN BANANA) HYPOTHETICAL PROTEIN"/>
    <property type="match status" value="1"/>
</dbReference>
<evidence type="ECO:0000313" key="4">
    <source>
        <dbReference type="EMBL" id="ONK70471.1"/>
    </source>
</evidence>
<name>A0A5P1F192_ASPOF</name>
<dbReference type="Pfam" id="PF01535">
    <property type="entry name" value="PPR"/>
    <property type="match status" value="4"/>
</dbReference>
<dbReference type="Gene3D" id="1.25.40.10">
    <property type="entry name" value="Tetratricopeptide repeat domain"/>
    <property type="match status" value="3"/>
</dbReference>
<evidence type="ECO:0000256" key="3">
    <source>
        <dbReference type="PROSITE-ProRule" id="PRU00708"/>
    </source>
</evidence>
<dbReference type="PROSITE" id="PS51375">
    <property type="entry name" value="PPR"/>
    <property type="match status" value="5"/>
</dbReference>
<keyword evidence="5" id="KW-1185">Reference proteome</keyword>
<organism evidence="4 5">
    <name type="scientific">Asparagus officinalis</name>
    <name type="common">Garden asparagus</name>
    <dbReference type="NCBI Taxonomy" id="4686"/>
    <lineage>
        <taxon>Eukaryota</taxon>
        <taxon>Viridiplantae</taxon>
        <taxon>Streptophyta</taxon>
        <taxon>Embryophyta</taxon>
        <taxon>Tracheophyta</taxon>
        <taxon>Spermatophyta</taxon>
        <taxon>Magnoliopsida</taxon>
        <taxon>Liliopsida</taxon>
        <taxon>Asparagales</taxon>
        <taxon>Asparagaceae</taxon>
        <taxon>Asparagoideae</taxon>
        <taxon>Asparagus</taxon>
    </lineage>
</organism>
<keyword evidence="2" id="KW-0677">Repeat</keyword>